<sequence length="367" mass="41111">MSESTYPATMEQLLRIAVEQNATDLHISTGNPPRIRVHGRLIKIEHLPPLTPADTQRLCYSVMNEHQRKIFEQNNEVDFSFGIARLSRFRANVFMQRGSVAGAFRRIPFEIIPLENLGLPPVVKGFVTKPKGLILVTGPTGSGKSTTLAAMIDRINSTMEKHIITIEDPIEYLHQHKKCLVNQREVGADTQSFKDALRYVLRQDPDVVLIGEMRDLESIAAALTVAETGHLTFATLHTNSAIETINRIIDVFPPHQQSQVRAQLSHVLEGIITQKLLPRSDGRGLVLAAEVLVPTPAVRNLIREDKIHQVYTVMQAGQSHHGMQTMNQALASLYERGLITYEQAVTSSYNPDELIPMLDRIKMRLQA</sequence>
<dbReference type="InterPro" id="IPR001482">
    <property type="entry name" value="T2SS/T4SS_dom"/>
</dbReference>
<gene>
    <name evidence="3" type="ORF">TST_1071</name>
</gene>
<dbReference type="CDD" id="cd01131">
    <property type="entry name" value="PilT"/>
    <property type="match status" value="1"/>
</dbReference>
<dbReference type="RefSeq" id="WP_068549858.1">
    <property type="nucleotide sequence ID" value="NZ_AP013035.1"/>
</dbReference>
<dbReference type="STRING" id="1298851.TST_1071"/>
<dbReference type="GO" id="GO:0016887">
    <property type="term" value="F:ATP hydrolysis activity"/>
    <property type="evidence" value="ECO:0007669"/>
    <property type="project" value="InterPro"/>
</dbReference>
<dbReference type="AlphaFoldDB" id="A0A0S3QU60"/>
<reference evidence="4" key="1">
    <citation type="journal article" date="2018" name="Science">
        <title>A primordial and reversible TCA cycle in a facultatively chemolithoautotrophic thermophile.</title>
        <authorList>
            <person name="Nunoura T."/>
            <person name="Chikaraishi Y."/>
            <person name="Izaki R."/>
            <person name="Suwa T."/>
            <person name="Sato T."/>
            <person name="Harada T."/>
            <person name="Mori K."/>
            <person name="Kato Y."/>
            <person name="Miyazaki M."/>
            <person name="Shimamura S."/>
            <person name="Yanagawa K."/>
            <person name="Shuto A."/>
            <person name="Ohkouchi N."/>
            <person name="Fujita N."/>
            <person name="Takaki Y."/>
            <person name="Atomi H."/>
            <person name="Takai K."/>
        </authorList>
    </citation>
    <scope>NUCLEOTIDE SEQUENCE [LARGE SCALE GENOMIC DNA]</scope>
    <source>
        <strain evidence="4">DSM 17441 / JCM 13301 / NBRC 103674 / ABI70S6</strain>
    </source>
</reference>
<evidence type="ECO:0000313" key="4">
    <source>
        <dbReference type="Proteomes" id="UP000063234"/>
    </source>
</evidence>
<dbReference type="InterPro" id="IPR003593">
    <property type="entry name" value="AAA+_ATPase"/>
</dbReference>
<keyword evidence="4" id="KW-1185">Reference proteome</keyword>
<comment type="similarity">
    <text evidence="1">Belongs to the GSP E family.</text>
</comment>
<dbReference type="PROSITE" id="PS00662">
    <property type="entry name" value="T2SP_E"/>
    <property type="match status" value="1"/>
</dbReference>
<evidence type="ECO:0000313" key="3">
    <source>
        <dbReference type="EMBL" id="BAT71865.1"/>
    </source>
</evidence>
<dbReference type="InterPro" id="IPR027417">
    <property type="entry name" value="P-loop_NTPase"/>
</dbReference>
<dbReference type="InterPro" id="IPR006321">
    <property type="entry name" value="PilT/PilU"/>
</dbReference>
<dbReference type="Gene3D" id="3.30.450.90">
    <property type="match status" value="1"/>
</dbReference>
<dbReference type="Proteomes" id="UP000063234">
    <property type="component" value="Chromosome"/>
</dbReference>
<accession>A0A0S3QU60</accession>
<evidence type="ECO:0000256" key="1">
    <source>
        <dbReference type="ARBA" id="ARBA00006611"/>
    </source>
</evidence>
<dbReference type="Gene3D" id="3.40.50.300">
    <property type="entry name" value="P-loop containing nucleotide triphosphate hydrolases"/>
    <property type="match status" value="1"/>
</dbReference>
<organism evidence="3 4">
    <name type="scientific">Thermosulfidibacter takaii (strain DSM 17441 / JCM 13301 / NBRC 103674 / ABI70S6)</name>
    <dbReference type="NCBI Taxonomy" id="1298851"/>
    <lineage>
        <taxon>Bacteria</taxon>
        <taxon>Pseudomonadati</taxon>
        <taxon>Thermosulfidibacterota</taxon>
        <taxon>Thermosulfidibacteria</taxon>
        <taxon>Thermosulfidibacterales</taxon>
        <taxon>Thermosulfidibacteraceae</taxon>
    </lineage>
</organism>
<dbReference type="InterPro" id="IPR050921">
    <property type="entry name" value="T4SS_GSP_E_ATPase"/>
</dbReference>
<dbReference type="PANTHER" id="PTHR30486">
    <property type="entry name" value="TWITCHING MOTILITY PROTEIN PILT"/>
    <property type="match status" value="1"/>
</dbReference>
<dbReference type="OrthoDB" id="9765501at2"/>
<feature type="domain" description="Bacterial type II secretion system protein E" evidence="2">
    <location>
        <begin position="201"/>
        <end position="215"/>
    </location>
</feature>
<dbReference type="PANTHER" id="PTHR30486:SF16">
    <property type="entry name" value="TWITCHING MOTILITY PROTEIN PILT"/>
    <property type="match status" value="1"/>
</dbReference>
<dbReference type="KEGG" id="ttk:TST_1071"/>
<name>A0A0S3QU60_THET7</name>
<dbReference type="Pfam" id="PF00437">
    <property type="entry name" value="T2SSE"/>
    <property type="match status" value="1"/>
</dbReference>
<dbReference type="EMBL" id="AP013035">
    <property type="protein sequence ID" value="BAT71865.1"/>
    <property type="molecule type" value="Genomic_DNA"/>
</dbReference>
<dbReference type="SMART" id="SM00382">
    <property type="entry name" value="AAA"/>
    <property type="match status" value="1"/>
</dbReference>
<protein>
    <submittedName>
        <fullName evidence="3">Twitching motility protein PilT</fullName>
    </submittedName>
</protein>
<dbReference type="PATRIC" id="fig|1298851.3.peg.1126"/>
<proteinExistence type="inferred from homology"/>
<dbReference type="GO" id="GO:0005524">
    <property type="term" value="F:ATP binding"/>
    <property type="evidence" value="ECO:0007669"/>
    <property type="project" value="InterPro"/>
</dbReference>
<dbReference type="NCBIfam" id="TIGR01420">
    <property type="entry name" value="pilT_fam"/>
    <property type="match status" value="1"/>
</dbReference>
<evidence type="ECO:0000259" key="2">
    <source>
        <dbReference type="PROSITE" id="PS00662"/>
    </source>
</evidence>
<dbReference type="SUPFAM" id="SSF52540">
    <property type="entry name" value="P-loop containing nucleoside triphosphate hydrolases"/>
    <property type="match status" value="1"/>
</dbReference>